<evidence type="ECO:0000313" key="3">
    <source>
        <dbReference type="Proteomes" id="UP000176445"/>
    </source>
</evidence>
<feature type="domain" description="RelA/SpoT" evidence="1">
    <location>
        <begin position="196"/>
        <end position="306"/>
    </location>
</feature>
<sequence length="311" mass="36291">MALSKRYFEDYVALFPSEFQPALTAKLAYKKMLEAEKRLKIPPRIWLAFLTPPVPEAEAYVPQKCKRIWQLKTAMLKSLPHPKEFLDVRDPLHHSSEAVTLALLETLYDLYENKVLLPEEKRYREWLDVANHFGLWKLRYLLEDAIFKTFDPENFALFESVVQKQMFIDQHLILSIRGILEDALKHAGIKDFSIENRVKNIYGVYNKVALKNKSINDIYDIHGFRVLTSSEKDCRKAVEILHRLWRHFPDRYKDYIANPKENGYQSVHTVLSCLEGKLIEFQIRTYEMDQIAASGPANHAEYKKAAVTASS</sequence>
<protein>
    <recommendedName>
        <fullName evidence="1">RelA/SpoT domain-containing protein</fullName>
    </recommendedName>
</protein>
<reference evidence="2 3" key="1">
    <citation type="journal article" date="2016" name="Nat. Commun.">
        <title>Thousands of microbial genomes shed light on interconnected biogeochemical processes in an aquifer system.</title>
        <authorList>
            <person name="Anantharaman K."/>
            <person name="Brown C.T."/>
            <person name="Hug L.A."/>
            <person name="Sharon I."/>
            <person name="Castelle C.J."/>
            <person name="Probst A.J."/>
            <person name="Thomas B.C."/>
            <person name="Singh A."/>
            <person name="Wilkins M.J."/>
            <person name="Karaoz U."/>
            <person name="Brodie E.L."/>
            <person name="Williams K.H."/>
            <person name="Hubbard S.S."/>
            <person name="Banfield J.F."/>
        </authorList>
    </citation>
    <scope>NUCLEOTIDE SEQUENCE [LARGE SCALE GENOMIC DNA]</scope>
</reference>
<dbReference type="PANTHER" id="PTHR21262">
    <property type="entry name" value="GUANOSINE-3',5'-BIS DIPHOSPHATE 3'-PYROPHOSPHOHYDROLASE"/>
    <property type="match status" value="1"/>
</dbReference>
<comment type="caution">
    <text evidence="2">The sequence shown here is derived from an EMBL/GenBank/DDBJ whole genome shotgun (WGS) entry which is preliminary data.</text>
</comment>
<dbReference type="SMART" id="SM00954">
    <property type="entry name" value="RelA_SpoT"/>
    <property type="match status" value="1"/>
</dbReference>
<organism evidence="2 3">
    <name type="scientific">Candidatus Kaiserbacteria bacterium RIFCSPHIGHO2_01_FULL_54_36b</name>
    <dbReference type="NCBI Taxonomy" id="1798483"/>
    <lineage>
        <taxon>Bacteria</taxon>
        <taxon>Candidatus Kaiseribacteriota</taxon>
    </lineage>
</organism>
<dbReference type="CDD" id="cd05399">
    <property type="entry name" value="NT_Rel-Spo_like"/>
    <property type="match status" value="1"/>
</dbReference>
<evidence type="ECO:0000313" key="2">
    <source>
        <dbReference type="EMBL" id="OGG48878.1"/>
    </source>
</evidence>
<dbReference type="InterPro" id="IPR043519">
    <property type="entry name" value="NT_sf"/>
</dbReference>
<dbReference type="SUPFAM" id="SSF81301">
    <property type="entry name" value="Nucleotidyltransferase"/>
    <property type="match status" value="1"/>
</dbReference>
<dbReference type="AlphaFoldDB" id="A0A1F6CIC7"/>
<dbReference type="Proteomes" id="UP000176445">
    <property type="component" value="Unassembled WGS sequence"/>
</dbReference>
<dbReference type="Gene3D" id="3.30.460.10">
    <property type="entry name" value="Beta Polymerase, domain 2"/>
    <property type="match status" value="1"/>
</dbReference>
<evidence type="ECO:0000259" key="1">
    <source>
        <dbReference type="SMART" id="SM00954"/>
    </source>
</evidence>
<gene>
    <name evidence="2" type="ORF">A2704_01435</name>
</gene>
<dbReference type="InterPro" id="IPR007685">
    <property type="entry name" value="RelA_SpoT"/>
</dbReference>
<dbReference type="PANTHER" id="PTHR21262:SF31">
    <property type="entry name" value="GTP PYROPHOSPHOKINASE"/>
    <property type="match status" value="1"/>
</dbReference>
<dbReference type="GO" id="GO:0015969">
    <property type="term" value="P:guanosine tetraphosphate metabolic process"/>
    <property type="evidence" value="ECO:0007669"/>
    <property type="project" value="InterPro"/>
</dbReference>
<name>A0A1F6CIC7_9BACT</name>
<dbReference type="EMBL" id="MFKW01000083">
    <property type="protein sequence ID" value="OGG48878.1"/>
    <property type="molecule type" value="Genomic_DNA"/>
</dbReference>
<proteinExistence type="predicted"/>
<dbReference type="Pfam" id="PF04607">
    <property type="entry name" value="RelA_SpoT"/>
    <property type="match status" value="1"/>
</dbReference>
<accession>A0A1F6CIC7</accession>
<dbReference type="GO" id="GO:0005886">
    <property type="term" value="C:plasma membrane"/>
    <property type="evidence" value="ECO:0007669"/>
    <property type="project" value="TreeGrafter"/>
</dbReference>